<dbReference type="InterPro" id="IPR050289">
    <property type="entry name" value="TorD/DmsD_chaperones"/>
</dbReference>
<protein>
    <recommendedName>
        <fullName evidence="4">Molecular chaperone TorD family protein</fullName>
    </recommendedName>
</protein>
<evidence type="ECO:0000256" key="1">
    <source>
        <dbReference type="ARBA" id="ARBA00023186"/>
    </source>
</evidence>
<dbReference type="EMBL" id="QPGR01000003">
    <property type="protein sequence ID" value="TBR81732.1"/>
    <property type="molecule type" value="Genomic_DNA"/>
</dbReference>
<evidence type="ECO:0000313" key="2">
    <source>
        <dbReference type="EMBL" id="TBR81732.1"/>
    </source>
</evidence>
<proteinExistence type="predicted"/>
<dbReference type="PANTHER" id="PTHR34227:SF1">
    <property type="entry name" value="DIMETHYL SULFOXIDE REDUCTASE CHAPERONE-RELATED"/>
    <property type="match status" value="1"/>
</dbReference>
<reference evidence="2 3" key="1">
    <citation type="submission" date="2018-07" db="EMBL/GenBank/DDBJ databases">
        <title>Campylobacter zealandensis sp. nov., isolated from birds and water in New Zealand.</title>
        <authorList>
            <person name="Wilkinson D.A."/>
            <person name="Biggs P.J."/>
            <person name="French N.P."/>
            <person name="Midwinter A.C."/>
        </authorList>
    </citation>
    <scope>NUCLEOTIDE SEQUENCE [LARGE SCALE GENOMIC DNA]</scope>
    <source>
        <strain evidence="2 3">B423b</strain>
    </source>
</reference>
<dbReference type="RefSeq" id="WP_131186456.1">
    <property type="nucleotide sequence ID" value="NZ_QPGR01000003.1"/>
</dbReference>
<keyword evidence="1" id="KW-0143">Chaperone</keyword>
<dbReference type="Pfam" id="PF02613">
    <property type="entry name" value="Nitrate_red_del"/>
    <property type="match status" value="1"/>
</dbReference>
<dbReference type="InterPro" id="IPR020945">
    <property type="entry name" value="DMSO/NO3_reduct_chaperone"/>
</dbReference>
<name>A0A4Q9JUV0_9BACT</name>
<dbReference type="Proteomes" id="UP000292583">
    <property type="component" value="Unassembled WGS sequence"/>
</dbReference>
<organism evidence="2 3">
    <name type="scientific">Campylobacter novaezeelandiae</name>
    <dbReference type="NCBI Taxonomy" id="2267891"/>
    <lineage>
        <taxon>Bacteria</taxon>
        <taxon>Pseudomonadati</taxon>
        <taxon>Campylobacterota</taxon>
        <taxon>Epsilonproteobacteria</taxon>
        <taxon>Campylobacterales</taxon>
        <taxon>Campylobacteraceae</taxon>
        <taxon>Campylobacter</taxon>
    </lineage>
</organism>
<evidence type="ECO:0000313" key="3">
    <source>
        <dbReference type="Proteomes" id="UP000292583"/>
    </source>
</evidence>
<sequence length="226" mass="26872">MDLDKLRLARSLYYQCFGELFIFSFSKQRLASLNDCLKVMKENLFDESLIDSFDILLENSKTKLNLFFNEYDNLFLSFKNSIPTTFSYLEEGFENSRALICVREILMKSKIRRNENFFKDSEDNIGFCFFLMSEFLKQEELLAKELFEKVINQSIDEFIILILEHQEAKLYKEIAYILGAFIEFERSCFKLSKNTKTISKKVQNDLSRSEFLRREANKKRRVGEKS</sequence>
<keyword evidence="3" id="KW-1185">Reference proteome</keyword>
<dbReference type="PANTHER" id="PTHR34227">
    <property type="entry name" value="CHAPERONE PROTEIN YCDY"/>
    <property type="match status" value="1"/>
</dbReference>
<dbReference type="OrthoDB" id="5321442at2"/>
<evidence type="ECO:0008006" key="4">
    <source>
        <dbReference type="Google" id="ProtNLM"/>
    </source>
</evidence>
<gene>
    <name evidence="2" type="ORF">DU473_02265</name>
</gene>
<dbReference type="InterPro" id="IPR036411">
    <property type="entry name" value="TorD-like_sf"/>
</dbReference>
<accession>A0A4Q9JUV0</accession>
<dbReference type="SUPFAM" id="SSF89155">
    <property type="entry name" value="TorD-like"/>
    <property type="match status" value="1"/>
</dbReference>
<dbReference type="Gene3D" id="1.10.3480.10">
    <property type="entry name" value="TorD-like"/>
    <property type="match status" value="1"/>
</dbReference>
<dbReference type="AlphaFoldDB" id="A0A4Q9JUV0"/>
<comment type="caution">
    <text evidence="2">The sequence shown here is derived from an EMBL/GenBank/DDBJ whole genome shotgun (WGS) entry which is preliminary data.</text>
</comment>